<dbReference type="InterPro" id="IPR007459">
    <property type="entry name" value="DNA_pol3_chi"/>
</dbReference>
<organism evidence="1">
    <name type="scientific">mine drainage metagenome</name>
    <dbReference type="NCBI Taxonomy" id="410659"/>
    <lineage>
        <taxon>unclassified sequences</taxon>
        <taxon>metagenomes</taxon>
        <taxon>ecological metagenomes</taxon>
    </lineage>
</organism>
<dbReference type="AlphaFoldDB" id="A0A1J5REI0"/>
<protein>
    <submittedName>
        <fullName evidence="1">DNA polymerase III subunit chi</fullName>
    </submittedName>
</protein>
<dbReference type="PANTHER" id="PTHR38767">
    <property type="entry name" value="DNA POLYMERASE III SUBUNIT CHI"/>
    <property type="match status" value="1"/>
</dbReference>
<dbReference type="InterPro" id="IPR036768">
    <property type="entry name" value="PolIII_chi_sf"/>
</dbReference>
<dbReference type="EMBL" id="MLJW01000185">
    <property type="protein sequence ID" value="OIQ94512.1"/>
    <property type="molecule type" value="Genomic_DNA"/>
</dbReference>
<dbReference type="GO" id="GO:0003887">
    <property type="term" value="F:DNA-directed DNA polymerase activity"/>
    <property type="evidence" value="ECO:0007669"/>
    <property type="project" value="InterPro"/>
</dbReference>
<dbReference type="PANTHER" id="PTHR38767:SF1">
    <property type="entry name" value="DNA POLYMERASE III SUBUNIT CHI"/>
    <property type="match status" value="1"/>
</dbReference>
<sequence>MAVRIGFYHLTALPLEQALPRLLDKILAAGHRVVVMTGSEARRDDLDDLLWTWTPDSWLPHGTARDGDGDGADQPIWLTAAEDRPNQADVLVLTDGVVPAALEGYNRCLTLFDGRDEALVAQARRQWTAWKAQGHVLTYYQQSEQGGWIEKMTVNAEG</sequence>
<dbReference type="SUPFAM" id="SSF102400">
    <property type="entry name" value="DNA polymerase III chi subunit"/>
    <property type="match status" value="1"/>
</dbReference>
<dbReference type="NCBIfam" id="NF004347">
    <property type="entry name" value="PRK05728.1-4"/>
    <property type="match status" value="1"/>
</dbReference>
<dbReference type="GO" id="GO:0006260">
    <property type="term" value="P:DNA replication"/>
    <property type="evidence" value="ECO:0007669"/>
    <property type="project" value="InterPro"/>
</dbReference>
<gene>
    <name evidence="1" type="ORF">GALL_235620</name>
</gene>
<reference evidence="1" key="1">
    <citation type="submission" date="2016-10" db="EMBL/GenBank/DDBJ databases">
        <title>Sequence of Gallionella enrichment culture.</title>
        <authorList>
            <person name="Poehlein A."/>
            <person name="Muehling M."/>
            <person name="Daniel R."/>
        </authorList>
    </citation>
    <scope>NUCLEOTIDE SEQUENCE</scope>
</reference>
<dbReference type="GO" id="GO:0003677">
    <property type="term" value="F:DNA binding"/>
    <property type="evidence" value="ECO:0007669"/>
    <property type="project" value="InterPro"/>
</dbReference>
<accession>A0A1J5REI0</accession>
<evidence type="ECO:0000313" key="1">
    <source>
        <dbReference type="EMBL" id="OIQ94512.1"/>
    </source>
</evidence>
<proteinExistence type="predicted"/>
<comment type="caution">
    <text evidence="1">The sequence shown here is derived from an EMBL/GenBank/DDBJ whole genome shotgun (WGS) entry which is preliminary data.</text>
</comment>
<name>A0A1J5REI0_9ZZZZ</name>
<dbReference type="GO" id="GO:0032298">
    <property type="term" value="P:positive regulation of DNA-templated DNA replication initiation"/>
    <property type="evidence" value="ECO:0007669"/>
    <property type="project" value="TreeGrafter"/>
</dbReference>
<dbReference type="Gene3D" id="3.40.50.10110">
    <property type="entry name" value="DNA polymerase III subunit chi"/>
    <property type="match status" value="1"/>
</dbReference>
<dbReference type="Pfam" id="PF04364">
    <property type="entry name" value="DNA_pol3_chi"/>
    <property type="match status" value="1"/>
</dbReference>